<keyword evidence="2" id="KW-1185">Reference proteome</keyword>
<comment type="caution">
    <text evidence="1">The sequence shown here is derived from an EMBL/GenBank/DDBJ whole genome shotgun (WGS) entry which is preliminary data.</text>
</comment>
<accession>A0ACB6QT30</accession>
<protein>
    <submittedName>
        <fullName evidence="1">Uncharacterized protein</fullName>
    </submittedName>
</protein>
<dbReference type="EMBL" id="MU003511">
    <property type="protein sequence ID" value="KAF2469675.1"/>
    <property type="molecule type" value="Genomic_DNA"/>
</dbReference>
<reference evidence="1" key="1">
    <citation type="journal article" date="2020" name="Stud. Mycol.">
        <title>101 Dothideomycetes genomes: a test case for predicting lifestyles and emergence of pathogens.</title>
        <authorList>
            <person name="Haridas S."/>
            <person name="Albert R."/>
            <person name="Binder M."/>
            <person name="Bloem J."/>
            <person name="Labutti K."/>
            <person name="Salamov A."/>
            <person name="Andreopoulos B."/>
            <person name="Baker S."/>
            <person name="Barry K."/>
            <person name="Bills G."/>
            <person name="Bluhm B."/>
            <person name="Cannon C."/>
            <person name="Castanera R."/>
            <person name="Culley D."/>
            <person name="Daum C."/>
            <person name="Ezra D."/>
            <person name="Gonzalez J."/>
            <person name="Henrissat B."/>
            <person name="Kuo A."/>
            <person name="Liang C."/>
            <person name="Lipzen A."/>
            <person name="Lutzoni F."/>
            <person name="Magnuson J."/>
            <person name="Mondo S."/>
            <person name="Nolan M."/>
            <person name="Ohm R."/>
            <person name="Pangilinan J."/>
            <person name="Park H.-J."/>
            <person name="Ramirez L."/>
            <person name="Alfaro M."/>
            <person name="Sun H."/>
            <person name="Tritt A."/>
            <person name="Yoshinaga Y."/>
            <person name="Zwiers L.-H."/>
            <person name="Turgeon B."/>
            <person name="Goodwin S."/>
            <person name="Spatafora J."/>
            <person name="Crous P."/>
            <person name="Grigoriev I."/>
        </authorList>
    </citation>
    <scope>NUCLEOTIDE SEQUENCE</scope>
    <source>
        <strain evidence="1">ATCC 200398</strain>
    </source>
</reference>
<sequence>MAVDDFLSRDTETFVLPSKSFFPLKIPIAHYQLRHFISAPDQDLLYYASGSDVYCLNTATKTQAHVTTLPWEARCTASGYGYVCVGGAEEGNFAAIEVAGFPPADPADVDALLPLDLASRVPLPRPPLLGAAHRVRLEKIGVDIVNSISIHKFPAEADGQDEVVAVLTNNDKTVRIYSLTLDLEVSVLDLPFPMNHATISPDGQLLVAVGDKPVGFFFKQAKPQKPRTMKSPEGRVQVLPPEWALYEEVRLYVPPDSSIEGSSIEGYFTTAWSPSGRLCAVGSECGYITVFDIDVLKSCEYGEDAIVHLISSSRPGITIGPGAVRTMQFSPAPWDFLIWSEDQARVCVADLRSGLKIRQILTLDPKEDGLEKVEIADFDLELSPELRDLRREADFIRRYRRALDSEGTAAAVNFANDYIEASSERRRLHRRLGVVESDNDPHGLTAHERQILDALRTTSHERQILEALRATRQREEAREQGIAPRSINYNTPGSEDTRRYGIASQYFFPIMPSDNRHRDALEARAVVRAARELESRRNIMADMLSESHSNELQARSIPRRQPSVVLLTTTEAPTSNPEVTANITDAVTTRSPNPIPAHARRVDAQIISSTDEAWRTIEEALARNVRAADNVRPTGAPELRTELRRLRQLTQMRERLRNARESQPHDPYSLPSERSSYHRRRSHDPTDGVRTAGLAMSQDGRTLYCGTEEGIFEFHINLHERKGIPAIKPR</sequence>
<evidence type="ECO:0000313" key="1">
    <source>
        <dbReference type="EMBL" id="KAF2469675.1"/>
    </source>
</evidence>
<dbReference type="Proteomes" id="UP000799755">
    <property type="component" value="Unassembled WGS sequence"/>
</dbReference>
<name>A0ACB6QT30_9PLEO</name>
<proteinExistence type="predicted"/>
<organism evidence="1 2">
    <name type="scientific">Lindgomyces ingoldianus</name>
    <dbReference type="NCBI Taxonomy" id="673940"/>
    <lineage>
        <taxon>Eukaryota</taxon>
        <taxon>Fungi</taxon>
        <taxon>Dikarya</taxon>
        <taxon>Ascomycota</taxon>
        <taxon>Pezizomycotina</taxon>
        <taxon>Dothideomycetes</taxon>
        <taxon>Pleosporomycetidae</taxon>
        <taxon>Pleosporales</taxon>
        <taxon>Lindgomycetaceae</taxon>
        <taxon>Lindgomyces</taxon>
    </lineage>
</organism>
<evidence type="ECO:0000313" key="2">
    <source>
        <dbReference type="Proteomes" id="UP000799755"/>
    </source>
</evidence>
<gene>
    <name evidence="1" type="ORF">BDR25DRAFT_326115</name>
</gene>